<keyword evidence="1" id="KW-0812">Transmembrane</keyword>
<gene>
    <name evidence="3" type="ORF">BXZ70DRAFT_916156</name>
</gene>
<accession>A0A8K0XUH6</accession>
<feature type="chain" id="PRO_5035462774" evidence="2">
    <location>
        <begin position="23"/>
        <end position="173"/>
    </location>
</feature>
<evidence type="ECO:0000313" key="3">
    <source>
        <dbReference type="EMBL" id="KAH8107042.1"/>
    </source>
</evidence>
<keyword evidence="2" id="KW-0732">Signal</keyword>
<keyword evidence="1" id="KW-1133">Transmembrane helix</keyword>
<keyword evidence="4" id="KW-1185">Reference proteome</keyword>
<dbReference type="AlphaFoldDB" id="A0A8K0XUH6"/>
<dbReference type="EMBL" id="JAEVFJ010000002">
    <property type="protein sequence ID" value="KAH8107042.1"/>
    <property type="molecule type" value="Genomic_DNA"/>
</dbReference>
<comment type="caution">
    <text evidence="3">The sequence shown here is derived from an EMBL/GenBank/DDBJ whole genome shotgun (WGS) entry which is preliminary data.</text>
</comment>
<keyword evidence="1" id="KW-0472">Membrane</keyword>
<protein>
    <submittedName>
        <fullName evidence="3">Helix-turn-helix transcription factor, AraC type</fullName>
    </submittedName>
</protein>
<organism evidence="3 4">
    <name type="scientific">Cristinia sonorae</name>
    <dbReference type="NCBI Taxonomy" id="1940300"/>
    <lineage>
        <taxon>Eukaryota</taxon>
        <taxon>Fungi</taxon>
        <taxon>Dikarya</taxon>
        <taxon>Basidiomycota</taxon>
        <taxon>Agaricomycotina</taxon>
        <taxon>Agaricomycetes</taxon>
        <taxon>Agaricomycetidae</taxon>
        <taxon>Agaricales</taxon>
        <taxon>Pleurotineae</taxon>
        <taxon>Stephanosporaceae</taxon>
        <taxon>Cristinia</taxon>
    </lineage>
</organism>
<proteinExistence type="predicted"/>
<dbReference type="OrthoDB" id="4095724at2759"/>
<sequence length="173" mass="16774">MFSRFAVAVCTFTLAFAAMALAASTPENMKRQDLGSIVNSLTSDAAGAFSTATNGAASVFSEATSGAASAFSQATSGGASVGGDITSVGKDIATKITSIGGNAATIITSAGGAAITLASSGAANVFTTSFGDNLYTAISDNNSPSAAYAVSPQLAFGVAAVISSMFLGALVVL</sequence>
<evidence type="ECO:0000256" key="1">
    <source>
        <dbReference type="SAM" id="Phobius"/>
    </source>
</evidence>
<feature type="signal peptide" evidence="2">
    <location>
        <begin position="1"/>
        <end position="22"/>
    </location>
</feature>
<name>A0A8K0XUH6_9AGAR</name>
<evidence type="ECO:0000313" key="4">
    <source>
        <dbReference type="Proteomes" id="UP000813824"/>
    </source>
</evidence>
<evidence type="ECO:0000256" key="2">
    <source>
        <dbReference type="SAM" id="SignalP"/>
    </source>
</evidence>
<reference evidence="3" key="1">
    <citation type="journal article" date="2021" name="New Phytol.">
        <title>Evolutionary innovations through gain and loss of genes in the ectomycorrhizal Boletales.</title>
        <authorList>
            <person name="Wu G."/>
            <person name="Miyauchi S."/>
            <person name="Morin E."/>
            <person name="Kuo A."/>
            <person name="Drula E."/>
            <person name="Varga T."/>
            <person name="Kohler A."/>
            <person name="Feng B."/>
            <person name="Cao Y."/>
            <person name="Lipzen A."/>
            <person name="Daum C."/>
            <person name="Hundley H."/>
            <person name="Pangilinan J."/>
            <person name="Johnson J."/>
            <person name="Barry K."/>
            <person name="LaButti K."/>
            <person name="Ng V."/>
            <person name="Ahrendt S."/>
            <person name="Min B."/>
            <person name="Choi I.G."/>
            <person name="Park H."/>
            <person name="Plett J.M."/>
            <person name="Magnuson J."/>
            <person name="Spatafora J.W."/>
            <person name="Nagy L.G."/>
            <person name="Henrissat B."/>
            <person name="Grigoriev I.V."/>
            <person name="Yang Z.L."/>
            <person name="Xu J."/>
            <person name="Martin F.M."/>
        </authorList>
    </citation>
    <scope>NUCLEOTIDE SEQUENCE</scope>
    <source>
        <strain evidence="3">KKN 215</strain>
    </source>
</reference>
<dbReference type="Proteomes" id="UP000813824">
    <property type="component" value="Unassembled WGS sequence"/>
</dbReference>
<feature type="transmembrane region" description="Helical" evidence="1">
    <location>
        <begin position="154"/>
        <end position="172"/>
    </location>
</feature>